<evidence type="ECO:0000313" key="2">
    <source>
        <dbReference type="Proteomes" id="UP000799755"/>
    </source>
</evidence>
<organism evidence="1 2">
    <name type="scientific">Lindgomyces ingoldianus</name>
    <dbReference type="NCBI Taxonomy" id="673940"/>
    <lineage>
        <taxon>Eukaryota</taxon>
        <taxon>Fungi</taxon>
        <taxon>Dikarya</taxon>
        <taxon>Ascomycota</taxon>
        <taxon>Pezizomycotina</taxon>
        <taxon>Dothideomycetes</taxon>
        <taxon>Pleosporomycetidae</taxon>
        <taxon>Pleosporales</taxon>
        <taxon>Lindgomycetaceae</taxon>
        <taxon>Lindgomyces</taxon>
    </lineage>
</organism>
<keyword evidence="2" id="KW-1185">Reference proteome</keyword>
<comment type="caution">
    <text evidence="1">The sequence shown here is derived from an EMBL/GenBank/DDBJ whole genome shotgun (WGS) entry which is preliminary data.</text>
</comment>
<accession>A0ACB6R7B4</accession>
<proteinExistence type="predicted"/>
<reference evidence="1" key="1">
    <citation type="journal article" date="2020" name="Stud. Mycol.">
        <title>101 Dothideomycetes genomes: a test case for predicting lifestyles and emergence of pathogens.</title>
        <authorList>
            <person name="Haridas S."/>
            <person name="Albert R."/>
            <person name="Binder M."/>
            <person name="Bloem J."/>
            <person name="Labutti K."/>
            <person name="Salamov A."/>
            <person name="Andreopoulos B."/>
            <person name="Baker S."/>
            <person name="Barry K."/>
            <person name="Bills G."/>
            <person name="Bluhm B."/>
            <person name="Cannon C."/>
            <person name="Castanera R."/>
            <person name="Culley D."/>
            <person name="Daum C."/>
            <person name="Ezra D."/>
            <person name="Gonzalez J."/>
            <person name="Henrissat B."/>
            <person name="Kuo A."/>
            <person name="Liang C."/>
            <person name="Lipzen A."/>
            <person name="Lutzoni F."/>
            <person name="Magnuson J."/>
            <person name="Mondo S."/>
            <person name="Nolan M."/>
            <person name="Ohm R."/>
            <person name="Pangilinan J."/>
            <person name="Park H.-J."/>
            <person name="Ramirez L."/>
            <person name="Alfaro M."/>
            <person name="Sun H."/>
            <person name="Tritt A."/>
            <person name="Yoshinaga Y."/>
            <person name="Zwiers L.-H."/>
            <person name="Turgeon B."/>
            <person name="Goodwin S."/>
            <person name="Spatafora J."/>
            <person name="Crous P."/>
            <person name="Grigoriev I."/>
        </authorList>
    </citation>
    <scope>NUCLEOTIDE SEQUENCE</scope>
    <source>
        <strain evidence="1">ATCC 200398</strain>
    </source>
</reference>
<dbReference type="Proteomes" id="UP000799755">
    <property type="component" value="Unassembled WGS sequence"/>
</dbReference>
<dbReference type="EMBL" id="MU003498">
    <property type="protein sequence ID" value="KAF2474336.1"/>
    <property type="molecule type" value="Genomic_DNA"/>
</dbReference>
<name>A0ACB6R7B4_9PLEO</name>
<gene>
    <name evidence="1" type="ORF">BDR25DRAFT_351884</name>
</gene>
<protein>
    <submittedName>
        <fullName evidence="1">Uncharacterized protein</fullName>
    </submittedName>
</protein>
<evidence type="ECO:0000313" key="1">
    <source>
        <dbReference type="EMBL" id="KAF2474336.1"/>
    </source>
</evidence>
<sequence length="151" mass="17326">MLVNTNRQPSNSDRQLNHSSHDNVSLQTTSTIPQSTSLCRYTNLPTFKSSKSHPSEEIKRTKSNQNQTRQEEKKTMAINKFQVGAKELAFTLSLSTADLLLHNRLATRPIHSALQLLEQKFAVPYRKKMCNRNEYQACQPKKDHSDLNSRK</sequence>